<dbReference type="Pfam" id="PF06124">
    <property type="entry name" value="DUF960"/>
    <property type="match status" value="1"/>
</dbReference>
<dbReference type="Gene3D" id="3.10.450.150">
    <property type="entry name" value="enterococcus faecalis protein"/>
    <property type="match status" value="1"/>
</dbReference>
<evidence type="ECO:0000313" key="2">
    <source>
        <dbReference type="Proteomes" id="UP000182569"/>
    </source>
</evidence>
<dbReference type="EMBL" id="CP015756">
    <property type="protein sequence ID" value="APC38886.1"/>
    <property type="molecule type" value="Genomic_DNA"/>
</dbReference>
<gene>
    <name evidence="1" type="ORF">A7L45_01790</name>
</gene>
<reference evidence="2" key="1">
    <citation type="journal article" date="2016" name="Front. Microbiol.">
        <title>Complete Genome Sequence of Clostridium estertheticum DSM 8809, a Microbe Identified in Spoiled Vacuum Packed Beef.</title>
        <authorList>
            <person name="Yu Z."/>
            <person name="Gunn L."/>
            <person name="Brennan E."/>
            <person name="Reid R."/>
            <person name="Wall P.G."/>
            <person name="Gaora O.P."/>
            <person name="Hurley D."/>
            <person name="Bolton D."/>
            <person name="Fanning S."/>
        </authorList>
    </citation>
    <scope>NUCLEOTIDE SEQUENCE [LARGE SCALE GENOMIC DNA]</scope>
    <source>
        <strain evidence="2">DSM 8809</strain>
    </source>
</reference>
<proteinExistence type="predicted"/>
<evidence type="ECO:0000313" key="1">
    <source>
        <dbReference type="EMBL" id="APC38886.1"/>
    </source>
</evidence>
<dbReference type="OrthoDB" id="1756859at2"/>
<dbReference type="KEGG" id="ceu:A7L45_01790"/>
<organism evidence="1 2">
    <name type="scientific">Clostridium estertheticum subsp. estertheticum</name>
    <dbReference type="NCBI Taxonomy" id="1552"/>
    <lineage>
        <taxon>Bacteria</taxon>
        <taxon>Bacillati</taxon>
        <taxon>Bacillota</taxon>
        <taxon>Clostridia</taxon>
        <taxon>Eubacteriales</taxon>
        <taxon>Clostridiaceae</taxon>
        <taxon>Clostridium</taxon>
    </lineage>
</organism>
<dbReference type="RefSeq" id="WP_071611183.1">
    <property type="nucleotide sequence ID" value="NZ_CP015756.1"/>
</dbReference>
<dbReference type="Proteomes" id="UP000182569">
    <property type="component" value="Chromosome"/>
</dbReference>
<name>A0A1J0GDB6_9CLOT</name>
<protein>
    <recommendedName>
        <fullName evidence="3">DUF960 domain-containing protein</fullName>
    </recommendedName>
</protein>
<dbReference type="STRING" id="1552.A7L45_01790"/>
<accession>A0A1J0GDB6</accession>
<dbReference type="AlphaFoldDB" id="A0A1J0GDB6"/>
<evidence type="ECO:0008006" key="3">
    <source>
        <dbReference type="Google" id="ProtNLM"/>
    </source>
</evidence>
<dbReference type="InterPro" id="IPR009303">
    <property type="entry name" value="DUF960"/>
</dbReference>
<keyword evidence="2" id="KW-1185">Reference proteome</keyword>
<sequence length="102" mass="12286">MFDKSNRYMTKGIQQEIPLELQLFMWNCIDKLKEQENKVDYLQVFEITEHRADDIFYQIIEHSQEVPEYNKTYKVCSKKVVNAKVFVIDDETHSTMLLAQEY</sequence>